<feature type="transmembrane region" description="Helical" evidence="1">
    <location>
        <begin position="29"/>
        <end position="51"/>
    </location>
</feature>
<dbReference type="Proteomes" id="UP000315377">
    <property type="component" value="Chromosome"/>
</dbReference>
<evidence type="ECO:0000256" key="1">
    <source>
        <dbReference type="SAM" id="Phobius"/>
    </source>
</evidence>
<feature type="transmembrane region" description="Helical" evidence="1">
    <location>
        <begin position="72"/>
        <end position="96"/>
    </location>
</feature>
<evidence type="ECO:0000313" key="4">
    <source>
        <dbReference type="Proteomes" id="UP000315377"/>
    </source>
</evidence>
<reference evidence="2 5" key="2">
    <citation type="submission" date="2022-05" db="EMBL/GenBank/DDBJ databases">
        <title>Genome Sequencing of Bee-Associated Microbes.</title>
        <authorList>
            <person name="Dunlap C."/>
        </authorList>
    </citation>
    <scope>NUCLEOTIDE SEQUENCE [LARGE SCALE GENOMIC DNA]</scope>
    <source>
        <strain evidence="2 5">NRRL B-14613</strain>
    </source>
</reference>
<keyword evidence="1" id="KW-0812">Transmembrane</keyword>
<keyword evidence="5" id="KW-1185">Reference proteome</keyword>
<dbReference type="Proteomes" id="UP001209276">
    <property type="component" value="Unassembled WGS sequence"/>
</dbReference>
<proteinExistence type="predicted"/>
<keyword evidence="1" id="KW-0472">Membrane</keyword>
<evidence type="ECO:0000313" key="3">
    <source>
        <dbReference type="EMBL" id="QDM42930.1"/>
    </source>
</evidence>
<dbReference type="InterPro" id="IPR035167">
    <property type="entry name" value="DUF5316"/>
</dbReference>
<reference evidence="3 4" key="1">
    <citation type="submission" date="2019-07" db="EMBL/GenBank/DDBJ databases">
        <title>Paenibacillus thiaminolyticus NRRL B-4156.</title>
        <authorList>
            <person name="Hehnly C."/>
            <person name="Zhang L."/>
        </authorList>
    </citation>
    <scope>NUCLEOTIDE SEQUENCE [LARGE SCALE GENOMIC DNA]</scope>
    <source>
        <strain evidence="3 4">NRRL B-4156</strain>
    </source>
</reference>
<keyword evidence="1" id="KW-1133">Transmembrane helix</keyword>
<name>A0AAP9DRW7_PANTH</name>
<evidence type="ECO:0000313" key="5">
    <source>
        <dbReference type="Proteomes" id="UP001209276"/>
    </source>
</evidence>
<protein>
    <submittedName>
        <fullName evidence="2">DUF5316 domain-containing protein</fullName>
    </submittedName>
</protein>
<dbReference type="EMBL" id="JAMDMM010000065">
    <property type="protein sequence ID" value="MCY9610898.1"/>
    <property type="molecule type" value="Genomic_DNA"/>
</dbReference>
<sequence length="98" mass="11213">MYIRILWGLIIIGVTGIYALVTGNLYHMFLINGFVGLGLWACAGLLSGTFRDHRYWQFNYTRNSEDDTRRQTSFSATLLLLGLPSVLASLLLYIFVYR</sequence>
<dbReference type="EMBL" id="CP041405">
    <property type="protein sequence ID" value="QDM42930.1"/>
    <property type="molecule type" value="Genomic_DNA"/>
</dbReference>
<dbReference type="RefSeq" id="WP_087441872.1">
    <property type="nucleotide sequence ID" value="NZ_CABMNB010000022.1"/>
</dbReference>
<accession>A0AAP9DRW7</accession>
<dbReference type="AlphaFoldDB" id="A0AAP9DRW7"/>
<feature type="transmembrane region" description="Helical" evidence="1">
    <location>
        <begin position="5"/>
        <end position="23"/>
    </location>
</feature>
<dbReference type="Pfam" id="PF17247">
    <property type="entry name" value="DUF5316"/>
    <property type="match status" value="1"/>
</dbReference>
<organism evidence="3 4">
    <name type="scientific">Paenibacillus thiaminolyticus</name>
    <name type="common">Bacillus thiaminolyticus</name>
    <dbReference type="NCBI Taxonomy" id="49283"/>
    <lineage>
        <taxon>Bacteria</taxon>
        <taxon>Bacillati</taxon>
        <taxon>Bacillota</taxon>
        <taxon>Bacilli</taxon>
        <taxon>Bacillales</taxon>
        <taxon>Paenibacillaceae</taxon>
        <taxon>Paenibacillus</taxon>
    </lineage>
</organism>
<dbReference type="GeneID" id="76995339"/>
<gene>
    <name evidence="3" type="ORF">FLT43_05045</name>
    <name evidence="2" type="ORF">M5W83_27510</name>
</gene>
<evidence type="ECO:0000313" key="2">
    <source>
        <dbReference type="EMBL" id="MCY9610898.1"/>
    </source>
</evidence>